<dbReference type="InterPro" id="IPR006994">
    <property type="entry name" value="TCF25/Rqc1"/>
</dbReference>
<dbReference type="PANTHER" id="PTHR22684">
    <property type="entry name" value="NULP1-RELATED"/>
    <property type="match status" value="1"/>
</dbReference>
<dbReference type="InterPro" id="IPR032675">
    <property type="entry name" value="LRR_dom_sf"/>
</dbReference>
<feature type="region of interest" description="Disordered" evidence="1">
    <location>
        <begin position="516"/>
        <end position="583"/>
    </location>
</feature>
<accession>A0ABQ8YG76</accession>
<dbReference type="Pfam" id="PF04910">
    <property type="entry name" value="Tcf25"/>
    <property type="match status" value="1"/>
</dbReference>
<protein>
    <submittedName>
        <fullName evidence="2">Nulp1-related</fullName>
    </submittedName>
</protein>
<feature type="compositionally biased region" description="Basic residues" evidence="1">
    <location>
        <begin position="1"/>
        <end position="35"/>
    </location>
</feature>
<feature type="compositionally biased region" description="Low complexity" evidence="1">
    <location>
        <begin position="516"/>
        <end position="533"/>
    </location>
</feature>
<feature type="compositionally biased region" description="Polar residues" evidence="1">
    <location>
        <begin position="93"/>
        <end position="102"/>
    </location>
</feature>
<feature type="region of interest" description="Disordered" evidence="1">
    <location>
        <begin position="1"/>
        <end position="55"/>
    </location>
</feature>
<feature type="compositionally biased region" description="Acidic residues" evidence="1">
    <location>
        <begin position="534"/>
        <end position="575"/>
    </location>
</feature>
<name>A0ABQ8YG76_9EUKA</name>
<dbReference type="EMBL" id="JAOAOG010000168">
    <property type="protein sequence ID" value="KAJ6243567.1"/>
    <property type="molecule type" value="Genomic_DNA"/>
</dbReference>
<evidence type="ECO:0000313" key="3">
    <source>
        <dbReference type="Proteomes" id="UP001150062"/>
    </source>
</evidence>
<sequence length="583" mass="67653">MSQKRRAKKKQKKKKAPNKNRNKNKNQRNKNKNKNKNQNQNKQNEEKKQQQIHNLKVSSLLRSDLNLMNSERELESFFGKSIINKSKKLNKKQATNYGSQNTKKNKKQMKAQRIMEQRLKKANDRLKRRIHNRFIPSKNWDVPLGCGFKFEKLSSGLGLNQYTLVYDQVYERYRNEAMQVVETHGNPNLLGTVLSLCPYQLEALLSLYKICVITRENESALTFLGKALYAIDNAFPKEFVDAVGSGTARLQPKDQAVIEIFDAYSDLLQKKGCFETQFEVLKFALSLSPERDPCKIFLKIDNPIIKAKKWDYVLDCCKNFGTYKGVELADLPSFAYLEAFAKFLLNDNGADQSLQNAMKKFPQLVSLIIEKNSMTGPINEKISSLKNIKWGSITQNQFFARECQVDSISRLQKIFIERCTSLFKLYKRVPKESNLEKISKKKGKMVKKMLKNWFAKNALAVQDQYQNNKEDILEITSAVESWYIVLEKEKNFHNIIVEQILGNENSIPTELLLNENHQQQQQQQQQQQNNIQENDQDDDELEVEDEWEVEDEFNISDSEDDDDDNDDNNDGDGSVDETFVVNN</sequence>
<evidence type="ECO:0000313" key="2">
    <source>
        <dbReference type="EMBL" id="KAJ6243567.1"/>
    </source>
</evidence>
<comment type="caution">
    <text evidence="2">The sequence shown here is derived from an EMBL/GenBank/DDBJ whole genome shotgun (WGS) entry which is preliminary data.</text>
</comment>
<dbReference type="PANTHER" id="PTHR22684:SF0">
    <property type="entry name" value="RIBOSOME QUALITY CONTROL COMPLEX SUBUNIT TCF25"/>
    <property type="match status" value="1"/>
</dbReference>
<dbReference type="Gene3D" id="3.80.10.10">
    <property type="entry name" value="Ribonuclease Inhibitor"/>
    <property type="match status" value="1"/>
</dbReference>
<feature type="region of interest" description="Disordered" evidence="1">
    <location>
        <begin position="89"/>
        <end position="110"/>
    </location>
</feature>
<proteinExistence type="predicted"/>
<evidence type="ECO:0000256" key="1">
    <source>
        <dbReference type="SAM" id="MobiDB-lite"/>
    </source>
</evidence>
<organism evidence="2 3">
    <name type="scientific">Anaeramoeba flamelloides</name>
    <dbReference type="NCBI Taxonomy" id="1746091"/>
    <lineage>
        <taxon>Eukaryota</taxon>
        <taxon>Metamonada</taxon>
        <taxon>Anaeramoebidae</taxon>
        <taxon>Anaeramoeba</taxon>
    </lineage>
</organism>
<gene>
    <name evidence="2" type="ORF">M0813_22005</name>
</gene>
<reference evidence="2" key="1">
    <citation type="submission" date="2022-08" db="EMBL/GenBank/DDBJ databases">
        <title>Novel sulfate-reducing endosymbionts in the free-living metamonad Anaeramoeba.</title>
        <authorList>
            <person name="Jerlstrom-Hultqvist J."/>
            <person name="Cepicka I."/>
            <person name="Gallot-Lavallee L."/>
            <person name="Salas-Leiva D."/>
            <person name="Curtis B.A."/>
            <person name="Zahonova K."/>
            <person name="Pipaliya S."/>
            <person name="Dacks J."/>
            <person name="Roger A.J."/>
        </authorList>
    </citation>
    <scope>NUCLEOTIDE SEQUENCE</scope>
    <source>
        <strain evidence="2">Schooner1</strain>
    </source>
</reference>
<dbReference type="Proteomes" id="UP001150062">
    <property type="component" value="Unassembled WGS sequence"/>
</dbReference>
<keyword evidence="3" id="KW-1185">Reference proteome</keyword>
<dbReference type="SUPFAM" id="SSF52058">
    <property type="entry name" value="L domain-like"/>
    <property type="match status" value="1"/>
</dbReference>